<comment type="caution">
    <text evidence="2">The sequence shown here is derived from an EMBL/GenBank/DDBJ whole genome shotgun (WGS) entry which is preliminary data.</text>
</comment>
<dbReference type="InterPro" id="IPR012349">
    <property type="entry name" value="Split_barrel_FMN-bd"/>
</dbReference>
<accession>A0A397G641</accession>
<dbReference type="EMBL" id="NKHU02000264">
    <property type="protein sequence ID" value="RHZ46067.1"/>
    <property type="molecule type" value="Genomic_DNA"/>
</dbReference>
<protein>
    <recommendedName>
        <fullName evidence="1">Pyridoxamine 5'-phosphate oxidase N-terminal domain-containing protein</fullName>
    </recommendedName>
</protein>
<dbReference type="Proteomes" id="UP000215305">
    <property type="component" value="Unassembled WGS sequence"/>
</dbReference>
<dbReference type="STRING" id="41047.A0A397G641"/>
<dbReference type="AlphaFoldDB" id="A0A397G641"/>
<evidence type="ECO:0000313" key="2">
    <source>
        <dbReference type="EMBL" id="RHZ46067.1"/>
    </source>
</evidence>
<name>A0A397G641_ASPTH</name>
<dbReference type="InterPro" id="IPR011576">
    <property type="entry name" value="Pyridox_Oxase_N"/>
</dbReference>
<dbReference type="RefSeq" id="XP_026610978.1">
    <property type="nucleotide sequence ID" value="XM_026754325.1"/>
</dbReference>
<sequence length="278" mass="31483">MPHFYPSISPELRDWALRQSVFFVASAPLRGKHVNLSPKGLPDASFAILSPNEAAYIDATGSGSETISHLRENGRITVLFCSFDAAPRILRFFCNGSVIEWDQPEFPNYLERMGNKKVLGARAIIRLDVYKVQTSCGYGVPQLALALDPETHEPKPYLKDRETLVHSVRNKVEKNQLRSYQQQWNVRSLDGLPGLWSAIKDNGRSVWVGRARNWLRHHGEEIEMVKTSLLCLFFAMTVLRYMGVSGWLSLYDSYLSFEAGLMQHMKNVGVGYAVFLEA</sequence>
<dbReference type="PANTHER" id="PTHR39336">
    <property type="entry name" value="PYRIDOXAMINE PHOSPHATE OXIDASE FAMILY PROTEIN (AFU_ORTHOLOGUE AFUA_6G11440)"/>
    <property type="match status" value="1"/>
</dbReference>
<proteinExistence type="predicted"/>
<dbReference type="PANTHER" id="PTHR39336:SF1">
    <property type="entry name" value="PYRIDOXAMINE PHOSPHATE OXIDASE FAMILY PROTEIN (AFU_ORTHOLOGUE AFUA_6G11440)"/>
    <property type="match status" value="1"/>
</dbReference>
<keyword evidence="3" id="KW-1185">Reference proteome</keyword>
<gene>
    <name evidence="2" type="ORF">CDV56_100706</name>
</gene>
<dbReference type="VEuPathDB" id="FungiDB:CDV56_100706"/>
<dbReference type="OrthoDB" id="539398at2759"/>
<dbReference type="Pfam" id="PF01243">
    <property type="entry name" value="PNPOx_N"/>
    <property type="match status" value="1"/>
</dbReference>
<dbReference type="SUPFAM" id="SSF50475">
    <property type="entry name" value="FMN-binding split barrel"/>
    <property type="match status" value="1"/>
</dbReference>
<dbReference type="GeneID" id="38122680"/>
<organism evidence="2 3">
    <name type="scientific">Aspergillus thermomutatus</name>
    <name type="common">Neosartorya pseudofischeri</name>
    <dbReference type="NCBI Taxonomy" id="41047"/>
    <lineage>
        <taxon>Eukaryota</taxon>
        <taxon>Fungi</taxon>
        <taxon>Dikarya</taxon>
        <taxon>Ascomycota</taxon>
        <taxon>Pezizomycotina</taxon>
        <taxon>Eurotiomycetes</taxon>
        <taxon>Eurotiomycetidae</taxon>
        <taxon>Eurotiales</taxon>
        <taxon>Aspergillaceae</taxon>
        <taxon>Aspergillus</taxon>
        <taxon>Aspergillus subgen. Fumigati</taxon>
    </lineage>
</organism>
<dbReference type="Gene3D" id="2.30.110.10">
    <property type="entry name" value="Electron Transport, Fmn-binding Protein, Chain A"/>
    <property type="match status" value="1"/>
</dbReference>
<evidence type="ECO:0000259" key="1">
    <source>
        <dbReference type="Pfam" id="PF01243"/>
    </source>
</evidence>
<reference evidence="2" key="1">
    <citation type="submission" date="2018-08" db="EMBL/GenBank/DDBJ databases">
        <title>Draft genome sequence of azole-resistant Aspergillus thermomutatus (Neosartorya pseudofischeri) strain HMR AF 39, isolated from a human nasal aspirate.</title>
        <authorList>
            <person name="Parent-Michaud M."/>
            <person name="Dufresne P.J."/>
            <person name="Fournier E."/>
            <person name="Martineau C."/>
            <person name="Moreira S."/>
            <person name="Perkins V."/>
            <person name="De Repentigny L."/>
            <person name="Dufresne S.F."/>
        </authorList>
    </citation>
    <scope>NUCLEOTIDE SEQUENCE [LARGE SCALE GENOMIC DNA]</scope>
    <source>
        <strain evidence="2">HMR AF 39</strain>
    </source>
</reference>
<evidence type="ECO:0000313" key="3">
    <source>
        <dbReference type="Proteomes" id="UP000215305"/>
    </source>
</evidence>
<feature type="domain" description="Pyridoxamine 5'-phosphate oxidase N-terminal" evidence="1">
    <location>
        <begin position="10"/>
        <end position="136"/>
    </location>
</feature>